<dbReference type="Proteomes" id="UP000499080">
    <property type="component" value="Unassembled WGS sequence"/>
</dbReference>
<proteinExistence type="predicted"/>
<gene>
    <name evidence="1" type="ORF">AVEN_134127_1</name>
    <name evidence="2" type="ORF">AVEN_200439_1</name>
</gene>
<protein>
    <submittedName>
        <fullName evidence="1">Uncharacterized protein</fullName>
    </submittedName>
</protein>
<reference evidence="1 3" key="1">
    <citation type="journal article" date="2019" name="Sci. Rep.">
        <title>Orb-weaving spider Araneus ventricosus genome elucidates the spidroin gene catalogue.</title>
        <authorList>
            <person name="Kono N."/>
            <person name="Nakamura H."/>
            <person name="Ohtoshi R."/>
            <person name="Moran D.A.P."/>
            <person name="Shinohara A."/>
            <person name="Yoshida Y."/>
            <person name="Fujiwara M."/>
            <person name="Mori M."/>
            <person name="Tomita M."/>
            <person name="Arakawa K."/>
        </authorList>
    </citation>
    <scope>NUCLEOTIDE SEQUENCE [LARGE SCALE GENOMIC DNA]</scope>
</reference>
<dbReference type="AlphaFoldDB" id="A0A4Y2AZL5"/>
<evidence type="ECO:0000313" key="3">
    <source>
        <dbReference type="Proteomes" id="UP000499080"/>
    </source>
</evidence>
<dbReference type="EMBL" id="BGPR01158097">
    <property type="protein sequence ID" value="GBL85253.1"/>
    <property type="molecule type" value="Genomic_DNA"/>
</dbReference>
<name>A0A4Y2AZL5_ARAVE</name>
<evidence type="ECO:0000313" key="2">
    <source>
        <dbReference type="EMBL" id="GBL85288.1"/>
    </source>
</evidence>
<organism evidence="1 3">
    <name type="scientific">Araneus ventricosus</name>
    <name type="common">Orbweaver spider</name>
    <name type="synonym">Epeira ventricosa</name>
    <dbReference type="NCBI Taxonomy" id="182803"/>
    <lineage>
        <taxon>Eukaryota</taxon>
        <taxon>Metazoa</taxon>
        <taxon>Ecdysozoa</taxon>
        <taxon>Arthropoda</taxon>
        <taxon>Chelicerata</taxon>
        <taxon>Arachnida</taxon>
        <taxon>Araneae</taxon>
        <taxon>Araneomorphae</taxon>
        <taxon>Entelegynae</taxon>
        <taxon>Araneoidea</taxon>
        <taxon>Araneidae</taxon>
        <taxon>Araneus</taxon>
    </lineage>
</organism>
<sequence length="95" mass="10579">MRGNICLCRKSANEGDIMVGLFAGGGTECHLTNDETRIEIPALILAFNVREDEQFIPGHRTGLFLAIHSPYEGYNPTEKGIFMKPGKTYKLYVTT</sequence>
<dbReference type="EMBL" id="BGPR01158106">
    <property type="protein sequence ID" value="GBL85288.1"/>
    <property type="molecule type" value="Genomic_DNA"/>
</dbReference>
<accession>A0A4Y2AZL5</accession>
<feature type="non-terminal residue" evidence="1">
    <location>
        <position position="95"/>
    </location>
</feature>
<keyword evidence="3" id="KW-1185">Reference proteome</keyword>
<dbReference type="OrthoDB" id="6435363at2759"/>
<comment type="caution">
    <text evidence="1">The sequence shown here is derived from an EMBL/GenBank/DDBJ whole genome shotgun (WGS) entry which is preliminary data.</text>
</comment>
<evidence type="ECO:0000313" key="1">
    <source>
        <dbReference type="EMBL" id="GBL85253.1"/>
    </source>
</evidence>